<dbReference type="EMBL" id="CP007264">
    <property type="protein sequence ID" value="AHL21788.1"/>
    <property type="molecule type" value="Genomic_DNA"/>
</dbReference>
<dbReference type="GeneID" id="24958407"/>
<evidence type="ECO:0008006" key="4">
    <source>
        <dbReference type="Google" id="ProtNLM"/>
    </source>
</evidence>
<reference evidence="2 3" key="1">
    <citation type="submission" date="2014-02" db="EMBL/GenBank/DDBJ databases">
        <title>Genome Sequence of an Hyperthermophilic Archaeon, Thermococcus nautili 30-1, producing viral vesicles.</title>
        <authorList>
            <person name="Oberto J."/>
            <person name="Gaudin M."/>
            <person name="Cossu M."/>
            <person name="Gorlas A."/>
            <person name="Slesarev A."/>
            <person name="Marguet E."/>
            <person name="Forterre P."/>
        </authorList>
    </citation>
    <scope>NUCLEOTIDE SEQUENCE [LARGE SCALE GENOMIC DNA]</scope>
    <source>
        <strain evidence="2 3">30-1</strain>
    </source>
</reference>
<feature type="transmembrane region" description="Helical" evidence="1">
    <location>
        <begin position="12"/>
        <end position="32"/>
    </location>
</feature>
<keyword evidence="1" id="KW-0812">Transmembrane</keyword>
<sequence length="256" mass="28644">MGRRITLLSWELNDPIRVLITTLGILVTGYIFQHSLLTSTGEIGTVSTSVNGLNSMSGFVIARAITSEDFWIIATFFIAMLVTLTFRAGIEGRYELTTYSLPYSKSEIFAVKLLVSFLLSLLVVFVPFFVLVSINFAETPKFVLSLFTGERFMALLIVVFMAIFYILSLTLFLSVTLRNMFAVLVFAFPLLVIPYFVTANLPPGNLLRETAVSISTGEYFTLSQFLLQPRFVVGGLVVPLMLTLVSFVIILWRDVR</sequence>
<dbReference type="STRING" id="195522.BD01_0157"/>
<dbReference type="KEGG" id="tnu:BD01_0157"/>
<feature type="transmembrane region" description="Helical" evidence="1">
    <location>
        <begin position="70"/>
        <end position="90"/>
    </location>
</feature>
<organism evidence="2 3">
    <name type="scientific">Thermococcus nautili</name>
    <dbReference type="NCBI Taxonomy" id="195522"/>
    <lineage>
        <taxon>Archaea</taxon>
        <taxon>Methanobacteriati</taxon>
        <taxon>Methanobacteriota</taxon>
        <taxon>Thermococci</taxon>
        <taxon>Thermococcales</taxon>
        <taxon>Thermococcaceae</taxon>
        <taxon>Thermococcus</taxon>
    </lineage>
</organism>
<dbReference type="Proteomes" id="UP000019434">
    <property type="component" value="Chromosome"/>
</dbReference>
<keyword evidence="3" id="KW-1185">Reference proteome</keyword>
<keyword evidence="1" id="KW-1133">Transmembrane helix</keyword>
<dbReference type="OrthoDB" id="101030at2157"/>
<feature type="transmembrane region" description="Helical" evidence="1">
    <location>
        <begin position="180"/>
        <end position="197"/>
    </location>
</feature>
<dbReference type="AlphaFoldDB" id="W8NRF7"/>
<keyword evidence="1" id="KW-0472">Membrane</keyword>
<dbReference type="HOGENOM" id="CLU_093725_0_0_2"/>
<gene>
    <name evidence="2" type="ORF">BD01_0157</name>
</gene>
<proteinExistence type="predicted"/>
<accession>W8NRF7</accession>
<feature type="transmembrane region" description="Helical" evidence="1">
    <location>
        <begin position="152"/>
        <end position="173"/>
    </location>
</feature>
<dbReference type="RefSeq" id="WP_042688932.1">
    <property type="nucleotide sequence ID" value="NZ_CP007264.1"/>
</dbReference>
<dbReference type="eggNOG" id="arCOG04023">
    <property type="taxonomic scope" value="Archaea"/>
</dbReference>
<evidence type="ECO:0000256" key="1">
    <source>
        <dbReference type="SAM" id="Phobius"/>
    </source>
</evidence>
<name>W8NRF7_9EURY</name>
<evidence type="ECO:0000313" key="2">
    <source>
        <dbReference type="EMBL" id="AHL21788.1"/>
    </source>
</evidence>
<feature type="transmembrane region" description="Helical" evidence="1">
    <location>
        <begin position="111"/>
        <end position="132"/>
    </location>
</feature>
<protein>
    <recommendedName>
        <fullName evidence="4">ABC-type transport system involved in multi-copper enzyme maturation, permease component</fullName>
    </recommendedName>
</protein>
<feature type="transmembrane region" description="Helical" evidence="1">
    <location>
        <begin position="231"/>
        <end position="252"/>
    </location>
</feature>
<evidence type="ECO:0000313" key="3">
    <source>
        <dbReference type="Proteomes" id="UP000019434"/>
    </source>
</evidence>